<keyword evidence="3" id="KW-0597">Phosphoprotein</keyword>
<evidence type="ECO:0000256" key="3">
    <source>
        <dbReference type="ARBA" id="ARBA00022553"/>
    </source>
</evidence>
<evidence type="ECO:0000313" key="13">
    <source>
        <dbReference type="Proteomes" id="UP001501624"/>
    </source>
</evidence>
<dbReference type="InterPro" id="IPR011712">
    <property type="entry name" value="Sig_transdc_His_kin_sub3_dim/P"/>
</dbReference>
<dbReference type="PANTHER" id="PTHR24421">
    <property type="entry name" value="NITRATE/NITRITE SENSOR PROTEIN NARX-RELATED"/>
    <property type="match status" value="1"/>
</dbReference>
<evidence type="ECO:0000256" key="9">
    <source>
        <dbReference type="SAM" id="Phobius"/>
    </source>
</evidence>
<evidence type="ECO:0000313" key="12">
    <source>
        <dbReference type="EMBL" id="GAA3839943.1"/>
    </source>
</evidence>
<feature type="transmembrane region" description="Helical" evidence="9">
    <location>
        <begin position="51"/>
        <end position="74"/>
    </location>
</feature>
<gene>
    <name evidence="12" type="ORF">GCM10022380_67700</name>
</gene>
<keyword evidence="5" id="KW-0547">Nucleotide-binding</keyword>
<evidence type="ECO:0000256" key="7">
    <source>
        <dbReference type="ARBA" id="ARBA00022840"/>
    </source>
</evidence>
<dbReference type="InterPro" id="IPR036890">
    <property type="entry name" value="HATPase_C_sf"/>
</dbReference>
<keyword evidence="9" id="KW-1133">Transmembrane helix</keyword>
<dbReference type="InterPro" id="IPR050482">
    <property type="entry name" value="Sensor_HK_TwoCompSys"/>
</dbReference>
<keyword evidence="9" id="KW-0812">Transmembrane</keyword>
<keyword evidence="4" id="KW-0808">Transferase</keyword>
<evidence type="ECO:0000256" key="2">
    <source>
        <dbReference type="ARBA" id="ARBA00012438"/>
    </source>
</evidence>
<keyword evidence="9" id="KW-0472">Membrane</keyword>
<comment type="caution">
    <text evidence="12">The sequence shown here is derived from an EMBL/GenBank/DDBJ whole genome shotgun (WGS) entry which is preliminary data.</text>
</comment>
<dbReference type="EMBL" id="BAABCM010000012">
    <property type="protein sequence ID" value="GAA3839943.1"/>
    <property type="molecule type" value="Genomic_DNA"/>
</dbReference>
<keyword evidence="7" id="KW-0067">ATP-binding</keyword>
<dbReference type="CDD" id="cd16917">
    <property type="entry name" value="HATPase_UhpB-NarQ-NarX-like"/>
    <property type="match status" value="1"/>
</dbReference>
<evidence type="ECO:0000256" key="4">
    <source>
        <dbReference type="ARBA" id="ARBA00022679"/>
    </source>
</evidence>
<evidence type="ECO:0000259" key="10">
    <source>
        <dbReference type="Pfam" id="PF02518"/>
    </source>
</evidence>
<dbReference type="InterPro" id="IPR003594">
    <property type="entry name" value="HATPase_dom"/>
</dbReference>
<feature type="domain" description="Signal transduction histidine kinase subgroup 3 dimerisation and phosphoacceptor" evidence="11">
    <location>
        <begin position="190"/>
        <end position="255"/>
    </location>
</feature>
<feature type="transmembrane region" description="Helical" evidence="9">
    <location>
        <begin position="136"/>
        <end position="158"/>
    </location>
</feature>
<evidence type="ECO:0000256" key="8">
    <source>
        <dbReference type="ARBA" id="ARBA00023012"/>
    </source>
</evidence>
<dbReference type="Pfam" id="PF02518">
    <property type="entry name" value="HATPase_c"/>
    <property type="match status" value="1"/>
</dbReference>
<dbReference type="SUPFAM" id="SSF55874">
    <property type="entry name" value="ATPase domain of HSP90 chaperone/DNA topoisomerase II/histidine kinase"/>
    <property type="match status" value="1"/>
</dbReference>
<comment type="catalytic activity">
    <reaction evidence="1">
        <text>ATP + protein L-histidine = ADP + protein N-phospho-L-histidine.</text>
        <dbReference type="EC" id="2.7.13.3"/>
    </reaction>
</comment>
<accession>A0ABP7JAW5</accession>
<reference evidence="13" key="1">
    <citation type="journal article" date="2019" name="Int. J. Syst. Evol. Microbiol.">
        <title>The Global Catalogue of Microorganisms (GCM) 10K type strain sequencing project: providing services to taxonomists for standard genome sequencing and annotation.</title>
        <authorList>
            <consortium name="The Broad Institute Genomics Platform"/>
            <consortium name="The Broad Institute Genome Sequencing Center for Infectious Disease"/>
            <person name="Wu L."/>
            <person name="Ma J."/>
        </authorList>
    </citation>
    <scope>NUCLEOTIDE SEQUENCE [LARGE SCALE GENOMIC DNA]</scope>
    <source>
        <strain evidence="13">JCM 17017</strain>
    </source>
</reference>
<dbReference type="PANTHER" id="PTHR24421:SF10">
    <property type="entry name" value="NITRATE_NITRITE SENSOR PROTEIN NARQ"/>
    <property type="match status" value="1"/>
</dbReference>
<evidence type="ECO:0000256" key="1">
    <source>
        <dbReference type="ARBA" id="ARBA00000085"/>
    </source>
</evidence>
<organism evidence="12 13">
    <name type="scientific">Amycolatopsis tucumanensis</name>
    <dbReference type="NCBI Taxonomy" id="401106"/>
    <lineage>
        <taxon>Bacteria</taxon>
        <taxon>Bacillati</taxon>
        <taxon>Actinomycetota</taxon>
        <taxon>Actinomycetes</taxon>
        <taxon>Pseudonocardiales</taxon>
        <taxon>Pseudonocardiaceae</taxon>
        <taxon>Amycolatopsis</taxon>
    </lineage>
</organism>
<dbReference type="EC" id="2.7.13.3" evidence="2"/>
<evidence type="ECO:0000259" key="11">
    <source>
        <dbReference type="Pfam" id="PF07730"/>
    </source>
</evidence>
<dbReference type="Gene3D" id="1.20.5.1930">
    <property type="match status" value="1"/>
</dbReference>
<evidence type="ECO:0000256" key="6">
    <source>
        <dbReference type="ARBA" id="ARBA00022777"/>
    </source>
</evidence>
<keyword evidence="8" id="KW-0902">Two-component regulatory system</keyword>
<feature type="domain" description="Histidine kinase/HSP90-like ATPase" evidence="10">
    <location>
        <begin position="307"/>
        <end position="391"/>
    </location>
</feature>
<feature type="transmembrane region" description="Helical" evidence="9">
    <location>
        <begin position="113"/>
        <end position="130"/>
    </location>
</feature>
<keyword evidence="6" id="KW-0418">Kinase</keyword>
<proteinExistence type="predicted"/>
<name>A0ABP7JAW5_9PSEU</name>
<evidence type="ECO:0000256" key="5">
    <source>
        <dbReference type="ARBA" id="ARBA00022741"/>
    </source>
</evidence>
<dbReference type="Proteomes" id="UP001501624">
    <property type="component" value="Unassembled WGS sequence"/>
</dbReference>
<dbReference type="Gene3D" id="3.30.565.10">
    <property type="entry name" value="Histidine kinase-like ATPase, C-terminal domain"/>
    <property type="match status" value="1"/>
</dbReference>
<sequence>MRPPVSVGSVLLAWVGRAVGDRFGPARLLPLVIGPGYLLLVQRPEPTPADWVVVFAAAGVFLAGGVWPLAVAGVESLLILAAHQWADATPVAVKVLASVAVFELAIRRPMREALVGAGVLTAVYFVLGTYDHVLTGVLAVGYRVLTVVGGPLLLGAYLRAGVRAVAQASARAAEAEARRELAARGARLTERTEIARELHDLVAHHVASMALRVGVARAVVPDLDPRVGEVLDDVHASATRTLADLRELVSALRDPASVRDHGVLIETASLPAAVESVIGRSRQAGLAIDCRVDPAIAALDSLRGLAVLRLVQESLTNVAKHAGPGARASVRVDAGAGQVLVEVTDTGGARDGDGEPGYGLVGLRERVDLVGGTLDAGPHGDGWRVRALFPAETSAPVDSEVP</sequence>
<keyword evidence="13" id="KW-1185">Reference proteome</keyword>
<dbReference type="Pfam" id="PF07730">
    <property type="entry name" value="HisKA_3"/>
    <property type="match status" value="1"/>
</dbReference>
<protein>
    <recommendedName>
        <fullName evidence="2">histidine kinase</fullName>
        <ecNumber evidence="2">2.7.13.3</ecNumber>
    </recommendedName>
</protein>